<dbReference type="RefSeq" id="WP_109281225.1">
    <property type="nucleotide sequence ID" value="NZ_JBFAUK010000001.1"/>
</dbReference>
<dbReference type="EMBL" id="JBFAUK010000001">
    <property type="protein sequence ID" value="MEV5505192.1"/>
    <property type="molecule type" value="Genomic_DNA"/>
</dbReference>
<sequence length="505" mass="55061">MSEVNGDGMSEARAGETSEANSQWRKLDPRTLLAHCAWLGPPLGSLALTALATGGHLTTRAWITLGIIALVFTVITAAGFVIWRRTRFRVTTEALELRTGLLSRRFRSIPLHRIRNIDLTASPVQRVLGLVVLRIGTGGHQKRIALETLSRAEAERLRTELLARGGTPAADAVLATADPRWLRYAPLTFWVFGGVLTAGGGLWRALDGMGIKPWEIGPVRNSFAELGHRALWLTIPLALIAVLALGTLGAIALYIKDWWRYRLEWSDPATLRVSRGLLTTHSVSIERARLRGVAIDEPLLLRAGGGATVHAVAGGLGNQEENEKRSILMPPAPRAEALRIRAGVLGEEIDTDQLRPHPRVALRRRITRVLAWAVLPVTVVLTLLGALLTPVLLWCALGWLLLSVPLALTLARSAYRALGHELRGRWLVIRSGTLWRRTVALDRTAVVAWTFTDSPFSRRAGVCTTTAAVAVARCADGHHIRDMAAQDAAGFAESVTPGLLREFLV</sequence>
<dbReference type="Pfam" id="PF03703">
    <property type="entry name" value="bPH_2"/>
    <property type="match status" value="2"/>
</dbReference>
<dbReference type="PIRSF" id="PIRSF026631">
    <property type="entry name" value="UCP026631"/>
    <property type="match status" value="1"/>
</dbReference>
<accession>A0ABV3JQS5</accession>
<dbReference type="InterPro" id="IPR014529">
    <property type="entry name" value="UCP026631"/>
</dbReference>
<proteinExistence type="predicted"/>
<evidence type="ECO:0000256" key="2">
    <source>
        <dbReference type="SAM" id="Phobius"/>
    </source>
</evidence>
<evidence type="ECO:0000313" key="5">
    <source>
        <dbReference type="Proteomes" id="UP001552594"/>
    </source>
</evidence>
<feature type="region of interest" description="Disordered" evidence="1">
    <location>
        <begin position="1"/>
        <end position="23"/>
    </location>
</feature>
<dbReference type="PANTHER" id="PTHR34473">
    <property type="entry name" value="UPF0699 TRANSMEMBRANE PROTEIN YDBS"/>
    <property type="match status" value="1"/>
</dbReference>
<dbReference type="Proteomes" id="UP001552594">
    <property type="component" value="Unassembled WGS sequence"/>
</dbReference>
<feature type="domain" description="YdbS-like PH" evidence="3">
    <location>
        <begin position="415"/>
        <end position="470"/>
    </location>
</feature>
<keyword evidence="5" id="KW-1185">Reference proteome</keyword>
<reference evidence="4 5" key="1">
    <citation type="submission" date="2024-06" db="EMBL/GenBank/DDBJ databases">
        <title>The Natural Products Discovery Center: Release of the First 8490 Sequenced Strains for Exploring Actinobacteria Biosynthetic Diversity.</title>
        <authorList>
            <person name="Kalkreuter E."/>
            <person name="Kautsar S.A."/>
            <person name="Yang D."/>
            <person name="Bader C.D."/>
            <person name="Teijaro C.N."/>
            <person name="Fluegel L."/>
            <person name="Davis C.M."/>
            <person name="Simpson J.R."/>
            <person name="Lauterbach L."/>
            <person name="Steele A.D."/>
            <person name="Gui C."/>
            <person name="Meng S."/>
            <person name="Li G."/>
            <person name="Viehrig K."/>
            <person name="Ye F."/>
            <person name="Su P."/>
            <person name="Kiefer A.F."/>
            <person name="Nichols A."/>
            <person name="Cepeda A.J."/>
            <person name="Yan W."/>
            <person name="Fan B."/>
            <person name="Jiang Y."/>
            <person name="Adhikari A."/>
            <person name="Zheng C.-J."/>
            <person name="Schuster L."/>
            <person name="Cowan T.M."/>
            <person name="Smanski M.J."/>
            <person name="Chevrette M.G."/>
            <person name="De Carvalho L.P.S."/>
            <person name="Shen B."/>
        </authorList>
    </citation>
    <scope>NUCLEOTIDE SEQUENCE [LARGE SCALE GENOMIC DNA]</scope>
    <source>
        <strain evidence="4 5">NPDC052347</strain>
    </source>
</reference>
<feature type="transmembrane region" description="Helical" evidence="2">
    <location>
        <begin position="187"/>
        <end position="206"/>
    </location>
</feature>
<feature type="transmembrane region" description="Helical" evidence="2">
    <location>
        <begin position="396"/>
        <end position="415"/>
    </location>
</feature>
<feature type="transmembrane region" description="Helical" evidence="2">
    <location>
        <begin position="61"/>
        <end position="83"/>
    </location>
</feature>
<feature type="domain" description="YdbS-like PH" evidence="3">
    <location>
        <begin position="83"/>
        <end position="160"/>
    </location>
</feature>
<feature type="transmembrane region" description="Helical" evidence="2">
    <location>
        <begin position="369"/>
        <end position="390"/>
    </location>
</feature>
<gene>
    <name evidence="4" type="ORF">AB0L16_01760</name>
</gene>
<evidence type="ECO:0000256" key="1">
    <source>
        <dbReference type="SAM" id="MobiDB-lite"/>
    </source>
</evidence>
<keyword evidence="2" id="KW-0472">Membrane</keyword>
<dbReference type="InterPro" id="IPR005182">
    <property type="entry name" value="YdbS-like_PH"/>
</dbReference>
<comment type="caution">
    <text evidence="4">The sequence shown here is derived from an EMBL/GenBank/DDBJ whole genome shotgun (WGS) entry which is preliminary data.</text>
</comment>
<feature type="transmembrane region" description="Helical" evidence="2">
    <location>
        <begin position="230"/>
        <end position="255"/>
    </location>
</feature>
<dbReference type="PANTHER" id="PTHR34473:SF2">
    <property type="entry name" value="UPF0699 TRANSMEMBRANE PROTEIN YDBT"/>
    <property type="match status" value="1"/>
</dbReference>
<keyword evidence="2" id="KW-1133">Transmembrane helix</keyword>
<evidence type="ECO:0000313" key="4">
    <source>
        <dbReference type="EMBL" id="MEV5505192.1"/>
    </source>
</evidence>
<protein>
    <submittedName>
        <fullName evidence="4">PH domain-containing protein</fullName>
    </submittedName>
</protein>
<keyword evidence="2" id="KW-0812">Transmembrane</keyword>
<evidence type="ECO:0000259" key="3">
    <source>
        <dbReference type="Pfam" id="PF03703"/>
    </source>
</evidence>
<name>A0ABV3JQS5_STRON</name>
<organism evidence="4 5">
    <name type="scientific">Streptomyces orinoci</name>
    <name type="common">Streptoverticillium orinoci</name>
    <dbReference type="NCBI Taxonomy" id="67339"/>
    <lineage>
        <taxon>Bacteria</taxon>
        <taxon>Bacillati</taxon>
        <taxon>Actinomycetota</taxon>
        <taxon>Actinomycetes</taxon>
        <taxon>Kitasatosporales</taxon>
        <taxon>Streptomycetaceae</taxon>
        <taxon>Streptomyces</taxon>
    </lineage>
</organism>